<dbReference type="InterPro" id="IPR042229">
    <property type="entry name" value="Listeria/Bacterioides_rpt_sf"/>
</dbReference>
<dbReference type="Pfam" id="PF13306">
    <property type="entry name" value="LRR_5"/>
    <property type="match status" value="2"/>
</dbReference>
<name>A0ABZ0S3B1_9BACI</name>
<dbReference type="Proteomes" id="UP001322664">
    <property type="component" value="Chromosome"/>
</dbReference>
<dbReference type="SUPFAM" id="SSF52058">
    <property type="entry name" value="L domain-like"/>
    <property type="match status" value="1"/>
</dbReference>
<dbReference type="PROSITE" id="PS50853">
    <property type="entry name" value="FN3"/>
    <property type="match status" value="3"/>
</dbReference>
<gene>
    <name evidence="6" type="ORF">R6U77_08825</name>
</gene>
<dbReference type="SUPFAM" id="SSF49265">
    <property type="entry name" value="Fibronectin type III"/>
    <property type="match status" value="2"/>
</dbReference>
<keyword evidence="7" id="KW-1185">Reference proteome</keyword>
<feature type="domain" description="SLH" evidence="5">
    <location>
        <begin position="987"/>
        <end position="1050"/>
    </location>
</feature>
<keyword evidence="3" id="KW-0677">Repeat</keyword>
<dbReference type="SMART" id="SM00060">
    <property type="entry name" value="FN3"/>
    <property type="match status" value="3"/>
</dbReference>
<evidence type="ECO:0000256" key="3">
    <source>
        <dbReference type="ARBA" id="ARBA00022737"/>
    </source>
</evidence>
<feature type="domain" description="Fibronectin type-III" evidence="4">
    <location>
        <begin position="523"/>
        <end position="616"/>
    </location>
</feature>
<dbReference type="Gene3D" id="2.60.40.4270">
    <property type="entry name" value="Listeria-Bacteroides repeat domain"/>
    <property type="match status" value="1"/>
</dbReference>
<dbReference type="InterPro" id="IPR003961">
    <property type="entry name" value="FN3_dom"/>
</dbReference>
<dbReference type="InterPro" id="IPR050964">
    <property type="entry name" value="Striated_Muscle_Regulatory"/>
</dbReference>
<keyword evidence="2" id="KW-0732">Signal</keyword>
<dbReference type="InterPro" id="IPR026906">
    <property type="entry name" value="LRR_5"/>
</dbReference>
<dbReference type="CDD" id="cd00063">
    <property type="entry name" value="FN3"/>
    <property type="match status" value="3"/>
</dbReference>
<dbReference type="Pfam" id="PF09479">
    <property type="entry name" value="Flg_new"/>
    <property type="match status" value="1"/>
</dbReference>
<organism evidence="6 7">
    <name type="scientific">Lysinibacillus louembei</name>
    <dbReference type="NCBI Taxonomy" id="1470088"/>
    <lineage>
        <taxon>Bacteria</taxon>
        <taxon>Bacillati</taxon>
        <taxon>Bacillota</taxon>
        <taxon>Bacilli</taxon>
        <taxon>Bacillales</taxon>
        <taxon>Bacillaceae</taxon>
        <taxon>Lysinibacillus</taxon>
    </lineage>
</organism>
<accession>A0ABZ0S3B1</accession>
<dbReference type="Gene3D" id="2.60.40.10">
    <property type="entry name" value="Immunoglobulins"/>
    <property type="match status" value="3"/>
</dbReference>
<dbReference type="InterPro" id="IPR013378">
    <property type="entry name" value="InlB-like_B-rpt"/>
</dbReference>
<dbReference type="InterPro" id="IPR036116">
    <property type="entry name" value="FN3_sf"/>
</dbReference>
<dbReference type="PANTHER" id="PTHR13817:SF73">
    <property type="entry name" value="FIBRONECTIN TYPE-III DOMAIN-CONTAINING PROTEIN"/>
    <property type="match status" value="1"/>
</dbReference>
<dbReference type="RefSeq" id="WP_319838191.1">
    <property type="nucleotide sequence ID" value="NZ_CP137624.1"/>
</dbReference>
<evidence type="ECO:0000256" key="2">
    <source>
        <dbReference type="ARBA" id="ARBA00022729"/>
    </source>
</evidence>
<dbReference type="InterPro" id="IPR001119">
    <property type="entry name" value="SLH_dom"/>
</dbReference>
<reference evidence="6 7" key="1">
    <citation type="submission" date="2023-09" db="EMBL/GenBank/DDBJ databases">
        <authorList>
            <person name="Page C.A."/>
            <person name="Perez-Diaz I.M."/>
        </authorList>
    </citation>
    <scope>NUCLEOTIDE SEQUENCE [LARGE SCALE GENOMIC DNA]</scope>
    <source>
        <strain evidence="6 7">Ll15</strain>
    </source>
</reference>
<comment type="subcellular location">
    <subcellularLocation>
        <location evidence="1">Cell envelope</location>
    </subcellularLocation>
</comment>
<evidence type="ECO:0000313" key="7">
    <source>
        <dbReference type="Proteomes" id="UP001322664"/>
    </source>
</evidence>
<proteinExistence type="predicted"/>
<dbReference type="PANTHER" id="PTHR13817">
    <property type="entry name" value="TITIN"/>
    <property type="match status" value="1"/>
</dbReference>
<feature type="domain" description="SLH" evidence="5">
    <location>
        <begin position="1051"/>
        <end position="1114"/>
    </location>
</feature>
<dbReference type="Pfam" id="PF00395">
    <property type="entry name" value="SLH"/>
    <property type="match status" value="3"/>
</dbReference>
<dbReference type="InterPro" id="IPR013783">
    <property type="entry name" value="Ig-like_fold"/>
</dbReference>
<feature type="domain" description="Fibronectin type-III" evidence="4">
    <location>
        <begin position="413"/>
        <end position="518"/>
    </location>
</feature>
<dbReference type="EMBL" id="CP137624">
    <property type="protein sequence ID" value="WPK13745.1"/>
    <property type="molecule type" value="Genomic_DNA"/>
</dbReference>
<dbReference type="Pfam" id="PF00041">
    <property type="entry name" value="fn3"/>
    <property type="match status" value="2"/>
</dbReference>
<protein>
    <submittedName>
        <fullName evidence="6">S-layer homology domain-containing protein</fullName>
    </submittedName>
</protein>
<dbReference type="PROSITE" id="PS51272">
    <property type="entry name" value="SLH"/>
    <property type="match status" value="3"/>
</dbReference>
<evidence type="ECO:0000259" key="5">
    <source>
        <dbReference type="PROSITE" id="PS51272"/>
    </source>
</evidence>
<feature type="domain" description="SLH" evidence="5">
    <location>
        <begin position="923"/>
        <end position="986"/>
    </location>
</feature>
<feature type="domain" description="Fibronectin type-III" evidence="4">
    <location>
        <begin position="309"/>
        <end position="411"/>
    </location>
</feature>
<evidence type="ECO:0000256" key="1">
    <source>
        <dbReference type="ARBA" id="ARBA00004196"/>
    </source>
</evidence>
<dbReference type="NCBIfam" id="TIGR02543">
    <property type="entry name" value="List_Bact_rpt"/>
    <property type="match status" value="1"/>
</dbReference>
<evidence type="ECO:0000259" key="4">
    <source>
        <dbReference type="PROSITE" id="PS50853"/>
    </source>
</evidence>
<dbReference type="Gene3D" id="3.80.10.10">
    <property type="entry name" value="Ribonuclease Inhibitor"/>
    <property type="match status" value="2"/>
</dbReference>
<evidence type="ECO:0000313" key="6">
    <source>
        <dbReference type="EMBL" id="WPK13745.1"/>
    </source>
</evidence>
<sequence length="1135" mass="121365">MIKKWGSMFIIAMLIWSQLELISTKAASDGFTTILNADDTLTITGWEGVFPTEGLEIPSTLTYGGVEKTVTIIGEQAFLLKEVKSVTIPSTVKKIGKHAFSSSKLTELNFEQNSELEEIANTAFMNNELVTLTIPSSVQKIGNHAFANNKVTSVNFEASSNLLEIGNEAFVNYLMENGNQITNITIPKSVKNIGNFAFSGNKLMTLMFEQGSQLENIGSGAFGHNQLESISLPSSLEAISNNAFQFNILKKIEFAEPATPPITVGPAAFKFQSGIVETLWYLNGNESTPWDQEIVTTAFTAYAEPQALPPAPTSIMAVAGDSMATVSFTSTTDSASVVTGDSASVITGYKVKVYVNGQEQSTLRATGTQSPIIVTGLTNGTTYTFKVVATSGLIDSLDSEISNAVTPTAPATVPSAPTIHSVSPLFGSAIVNFYPATSNGGSVITGYKVKVYEAGVEKPALETPTTETIPNIVNLLTVVVPNLTIGQSYTFKVVATNDVGDSEESAESNPPIIPTAPIIIPTIPSAPTNITALAGNGQASVSFVAPISIGSPILGYKVKVLEAGVENPALQTIGTMSPIIVTGLTNGITYTFKVVASNSVGDSVDSLESNAVTPGVDTYMVTFQTNGGSYIAPEFIAHGEGITAPPAPTRSGYTFAGWYKDSTLQTAWNFATDKVTENTTLYAKWTAMPTTNPPVVTSPSGSNSTPSTTTEIRVDVVDASNPDAVLVQTVITRETSNGIVKDTVNFTSANAREAIEKLANQQNKQSRMVIPDEQQQVSETNISIGRGAAELLTTAGTGLGIDMETVKFDIPATSFANINSDIYFRVVPVKAQATKQQLEQRAKTEEIVKQLTSTTVTVLGQPMTIETNMQNRPVTLTLPLPNDVTQEQLDNLAVYIEHSDGTKEVIHGQIVDFKEATKGIQFSVTKFSTFTILYAPVEKEETVVKNPVSIPYIQGYADGTFRPNAPVTRAQMASMLARYLTNNEIPTTQASFKDTEKHGAKDAIEYVKAQGLFQGTTETTFNPNGSITRAQMAAVVVRWMEQQGEELTPDAKLTFTDVKANHWAAEAIVKANALGIMTGTSDTTFNPEGALTRAQAVKVLNQLFELEVQASEQAPLFTDVTSAHWAFDNIQAAAQ</sequence>
<dbReference type="InterPro" id="IPR032675">
    <property type="entry name" value="LRR_dom_sf"/>
</dbReference>